<keyword evidence="1" id="KW-0233">DNA recombination</keyword>
<protein>
    <submittedName>
        <fullName evidence="2">Hydroxymethylpyrimidine pyrophosphatase and other HAD family phosphatase</fullName>
    </submittedName>
</protein>
<sequence length="448" mass="50318">MVIADFLDSLGEVVEDEDSLRMRNDKRFCMSADNDLSLTKLKVYTCYRLVGAGYSLESFKDLWPNQLGLIDDVLTGVGIDGIRLRCEKRLDSRFDTAFKEYINYVGYASMYIVAQFTGMRPGELVRLIGDVCLEQDSQTGFWLIAGKVEKHQQNLTAIFDDYWIAIPIVRDAIRASIILSRLKNNPYIFSRANTVPSGKVPLALGGSGFDYPMNKFFKGFLSEAEVADIDFFPYMLRHTLAFQMRRAGLGLPFISHQLKHFGELVGQVEIGRSFSRTTLSYGEIGEALSTGGRNGSVDWIKREAETEFIKGSFDPDGNYTGPLASEHKASMQKEFSGYMAAGYTKEEVFQFMADQNIAVINVGSALCYGKKSESFDPSLPCIGGLRCNPSRCRQAVVTEAHAPAWKNIYEENKKKLSDPRFEHSYENYKAAMEEARVVLLNLGIEVEE</sequence>
<dbReference type="Gene3D" id="1.10.443.10">
    <property type="entry name" value="Intergrase catalytic core"/>
    <property type="match status" value="1"/>
</dbReference>
<comment type="caution">
    <text evidence="2">The sequence shown here is derived from an EMBL/GenBank/DDBJ whole genome shotgun (WGS) entry which is preliminary data.</text>
</comment>
<gene>
    <name evidence="2" type="ORF">KPSA1_07026</name>
</gene>
<dbReference type="GO" id="GO:0003677">
    <property type="term" value="F:DNA binding"/>
    <property type="evidence" value="ECO:0007669"/>
    <property type="project" value="InterPro"/>
</dbReference>
<dbReference type="InterPro" id="IPR013762">
    <property type="entry name" value="Integrase-like_cat_sf"/>
</dbReference>
<dbReference type="GO" id="GO:0015074">
    <property type="term" value="P:DNA integration"/>
    <property type="evidence" value="ECO:0007669"/>
    <property type="project" value="InterPro"/>
</dbReference>
<evidence type="ECO:0000313" key="2">
    <source>
        <dbReference type="EMBL" id="GBH13536.1"/>
    </source>
</evidence>
<dbReference type="GO" id="GO:0006310">
    <property type="term" value="P:DNA recombination"/>
    <property type="evidence" value="ECO:0007669"/>
    <property type="project" value="UniProtKB-KW"/>
</dbReference>
<evidence type="ECO:0000256" key="1">
    <source>
        <dbReference type="ARBA" id="ARBA00023172"/>
    </source>
</evidence>
<dbReference type="AlphaFoldDB" id="A0A2V0QK83"/>
<reference evidence="2 3" key="1">
    <citation type="submission" date="2018-04" db="EMBL/GenBank/DDBJ databases">
        <title>Draft genome sequence of Pseudomonas syringae pv. actinidiae biovar 1 strains isolated from kiwifruit in Kagawa prefecture.</title>
        <authorList>
            <person name="Tabuchi M."/>
            <person name="Saito M."/>
            <person name="Fujiwara S."/>
            <person name="Sasa N."/>
            <person name="Akimitsu K."/>
            <person name="Gomi K."/>
            <person name="Konishi-Sugita S."/>
            <person name="Hamano K."/>
            <person name="Kataoka I."/>
        </authorList>
    </citation>
    <scope>NUCLEOTIDE SEQUENCE [LARGE SCALE GENOMIC DNA]</scope>
    <source>
        <strain evidence="2 3">MAFF212206</strain>
    </source>
</reference>
<dbReference type="SUPFAM" id="SSF56349">
    <property type="entry name" value="DNA breaking-rejoining enzymes"/>
    <property type="match status" value="1"/>
</dbReference>
<accession>A0A2V0QK83</accession>
<organism evidence="2 3">
    <name type="scientific">Pseudomonas syringae pv. actinidiae</name>
    <dbReference type="NCBI Taxonomy" id="103796"/>
    <lineage>
        <taxon>Bacteria</taxon>
        <taxon>Pseudomonadati</taxon>
        <taxon>Pseudomonadota</taxon>
        <taxon>Gammaproteobacteria</taxon>
        <taxon>Pseudomonadales</taxon>
        <taxon>Pseudomonadaceae</taxon>
        <taxon>Pseudomonas</taxon>
        <taxon>Pseudomonas syringae</taxon>
    </lineage>
</organism>
<evidence type="ECO:0000313" key="3">
    <source>
        <dbReference type="Proteomes" id="UP000247480"/>
    </source>
</evidence>
<dbReference type="InterPro" id="IPR011010">
    <property type="entry name" value="DNA_brk_join_enz"/>
</dbReference>
<proteinExistence type="predicted"/>
<name>A0A2V0QK83_PSESF</name>
<dbReference type="EMBL" id="BGJZ01000355">
    <property type="protein sequence ID" value="GBH13536.1"/>
    <property type="molecule type" value="Genomic_DNA"/>
</dbReference>
<dbReference type="Proteomes" id="UP000247480">
    <property type="component" value="Unassembled WGS sequence"/>
</dbReference>
<dbReference type="RefSeq" id="WP_017699257.1">
    <property type="nucleotide sequence ID" value="NZ_AP019411.1"/>
</dbReference>